<feature type="domain" description="Carrier" evidence="1">
    <location>
        <begin position="3"/>
        <end position="78"/>
    </location>
</feature>
<organism evidence="2 3">
    <name type="scientific">Providencia alcalifaciens 205/92</name>
    <dbReference type="NCBI Taxonomy" id="1256988"/>
    <lineage>
        <taxon>Bacteria</taxon>
        <taxon>Pseudomonadati</taxon>
        <taxon>Pseudomonadota</taxon>
        <taxon>Gammaproteobacteria</taxon>
        <taxon>Enterobacterales</taxon>
        <taxon>Morganellaceae</taxon>
        <taxon>Providencia</taxon>
    </lineage>
</organism>
<proteinExistence type="predicted"/>
<reference evidence="2 3" key="1">
    <citation type="submission" date="2014-01" db="EMBL/GenBank/DDBJ databases">
        <authorList>
            <person name="Durkin A.S."/>
            <person name="McCorrison J."/>
            <person name="Torralba M."/>
            <person name="Gillis M."/>
            <person name="Haft D.H."/>
            <person name="Methe B."/>
            <person name="Sutton G."/>
            <person name="Nelson K.E."/>
        </authorList>
    </citation>
    <scope>NUCLEOTIDE SEQUENCE [LARGE SCALE GENOMIC DNA]</scope>
    <source>
        <strain evidence="2 3">205/92</strain>
    </source>
</reference>
<evidence type="ECO:0000259" key="1">
    <source>
        <dbReference type="PROSITE" id="PS50075"/>
    </source>
</evidence>
<dbReference type="RefSeq" id="WP_036964003.1">
    <property type="nucleotide sequence ID" value="NZ_JALD01000080.1"/>
</dbReference>
<dbReference type="SUPFAM" id="SSF47336">
    <property type="entry name" value="ACP-like"/>
    <property type="match status" value="1"/>
</dbReference>
<evidence type="ECO:0000313" key="2">
    <source>
        <dbReference type="EMBL" id="EUD09206.1"/>
    </source>
</evidence>
<gene>
    <name evidence="2" type="ORF">HMPREF1563_0257</name>
</gene>
<protein>
    <submittedName>
        <fullName evidence="2">Acyl carrier protein</fullName>
    </submittedName>
</protein>
<dbReference type="Gene3D" id="1.10.1200.10">
    <property type="entry name" value="ACP-like"/>
    <property type="match status" value="1"/>
</dbReference>
<sequence length="80" mass="9163">MKDKIENEVRDIISSCIINNNITIELNTHLIEDLYADSLDLIDIYTALSDKYNLDMEVFAVPAIETFGDVCNIIEKNINR</sequence>
<dbReference type="AlphaFoldDB" id="A0AAV3M065"/>
<dbReference type="PROSITE" id="PS50075">
    <property type="entry name" value="CARRIER"/>
    <property type="match status" value="1"/>
</dbReference>
<evidence type="ECO:0000313" key="3">
    <source>
        <dbReference type="Proteomes" id="UP000022311"/>
    </source>
</evidence>
<dbReference type="EMBL" id="JALD01000080">
    <property type="protein sequence ID" value="EUD09206.1"/>
    <property type="molecule type" value="Genomic_DNA"/>
</dbReference>
<accession>A0AAV3M065</accession>
<dbReference type="InterPro" id="IPR036736">
    <property type="entry name" value="ACP-like_sf"/>
</dbReference>
<comment type="caution">
    <text evidence="2">The sequence shown here is derived from an EMBL/GenBank/DDBJ whole genome shotgun (WGS) entry which is preliminary data.</text>
</comment>
<dbReference type="InterPro" id="IPR009081">
    <property type="entry name" value="PP-bd_ACP"/>
</dbReference>
<name>A0AAV3M065_9GAMM</name>
<dbReference type="Proteomes" id="UP000022311">
    <property type="component" value="Unassembled WGS sequence"/>
</dbReference>